<dbReference type="Gene3D" id="3.30.429.10">
    <property type="entry name" value="Macrophage Migration Inhibitory Factor"/>
    <property type="match status" value="1"/>
</dbReference>
<dbReference type="Proteomes" id="UP000199435">
    <property type="component" value="Unassembled WGS sequence"/>
</dbReference>
<accession>A0A1C3V5F2</accession>
<feature type="region of interest" description="Disordered" evidence="1">
    <location>
        <begin position="1"/>
        <end position="24"/>
    </location>
</feature>
<dbReference type="OrthoDB" id="9804765at2"/>
<evidence type="ECO:0000313" key="2">
    <source>
        <dbReference type="EMBL" id="SCB23030.1"/>
    </source>
</evidence>
<dbReference type="InterPro" id="IPR037479">
    <property type="entry name" value="Tauto_MSAD"/>
</dbReference>
<dbReference type="PANTHER" id="PTHR38460:SF1">
    <property type="entry name" value="TAUTOMERASE YOLI-RELATED"/>
    <property type="match status" value="1"/>
</dbReference>
<dbReference type="STRING" id="411945.GA0061102_100919"/>
<keyword evidence="3" id="KW-1185">Reference proteome</keyword>
<dbReference type="SUPFAM" id="SSF55331">
    <property type="entry name" value="Tautomerase/MIF"/>
    <property type="match status" value="1"/>
</dbReference>
<dbReference type="InterPro" id="IPR014347">
    <property type="entry name" value="Tautomerase/MIF_sf"/>
</dbReference>
<evidence type="ECO:0000256" key="1">
    <source>
        <dbReference type="SAM" id="MobiDB-lite"/>
    </source>
</evidence>
<dbReference type="Pfam" id="PF14552">
    <property type="entry name" value="Tautomerase_2"/>
    <property type="match status" value="1"/>
</dbReference>
<dbReference type="RefSeq" id="WP_092846633.1">
    <property type="nucleotide sequence ID" value="NZ_FMAH01000009.1"/>
</dbReference>
<organism evidence="2 3">
    <name type="scientific">Rhizobium miluonense</name>
    <dbReference type="NCBI Taxonomy" id="411945"/>
    <lineage>
        <taxon>Bacteria</taxon>
        <taxon>Pseudomonadati</taxon>
        <taxon>Pseudomonadota</taxon>
        <taxon>Alphaproteobacteria</taxon>
        <taxon>Hyphomicrobiales</taxon>
        <taxon>Rhizobiaceae</taxon>
        <taxon>Rhizobium/Agrobacterium group</taxon>
        <taxon>Rhizobium</taxon>
    </lineage>
</organism>
<dbReference type="AlphaFoldDB" id="A0A1C3V5F2"/>
<dbReference type="PANTHER" id="PTHR38460">
    <property type="entry name" value="TAUTOMERASE YOLI-RELATED"/>
    <property type="match status" value="1"/>
</dbReference>
<feature type="region of interest" description="Disordered" evidence="1">
    <location>
        <begin position="167"/>
        <end position="186"/>
    </location>
</feature>
<gene>
    <name evidence="2" type="ORF">GA0061102_100919</name>
</gene>
<evidence type="ECO:0000313" key="3">
    <source>
        <dbReference type="Proteomes" id="UP000199435"/>
    </source>
</evidence>
<name>A0A1C3V5F2_9HYPH</name>
<protein>
    <submittedName>
        <fullName evidence="2">Tautomerase enzyme</fullName>
    </submittedName>
</protein>
<dbReference type="EMBL" id="FMAH01000009">
    <property type="protein sequence ID" value="SCB23030.1"/>
    <property type="molecule type" value="Genomic_DNA"/>
</dbReference>
<reference evidence="3" key="1">
    <citation type="submission" date="2016-08" db="EMBL/GenBank/DDBJ databases">
        <authorList>
            <person name="Varghese N."/>
            <person name="Submissions Spin"/>
        </authorList>
    </citation>
    <scope>NUCLEOTIDE SEQUENCE [LARGE SCALE GENOMIC DNA]</scope>
    <source>
        <strain evidence="3">HAMBI 2971</strain>
    </source>
</reference>
<proteinExistence type="predicted"/>
<sequence length="186" mass="20353">MPGGCTQPSATGHQQNLKPNSPSRRLSLKRIAGPARRVHSTRFRALDTGLGFERMENAVLLEVVSGPRTKSDKAAFYENLCHELANECAVPPSDLMISFVENTDEDWSFGLGGAQFLEGDLWTTRSSLYGMSDLFGQYWTSERATAGTRAGLLVRAGVPACDKLNKEQRDRTTTEMAADCGRSHLG</sequence>